<reference evidence="1" key="1">
    <citation type="submission" date="2023-07" db="EMBL/GenBank/DDBJ databases">
        <title>Sorghum-associated microbial communities from plants grown in Nebraska, USA.</title>
        <authorList>
            <person name="Schachtman D."/>
        </authorList>
    </citation>
    <scope>NUCLEOTIDE SEQUENCE</scope>
    <source>
        <strain evidence="1">BE80</strain>
    </source>
</reference>
<dbReference type="EMBL" id="JAVDTR010000007">
    <property type="protein sequence ID" value="MDR6724355.1"/>
    <property type="molecule type" value="Genomic_DNA"/>
</dbReference>
<name>A0AAP5LP57_PAEAM</name>
<dbReference type="RefSeq" id="WP_200956122.1">
    <property type="nucleotide sequence ID" value="NZ_JAVDTR010000007.1"/>
</dbReference>
<protein>
    <submittedName>
        <fullName evidence="1">Uncharacterized protein</fullName>
    </submittedName>
</protein>
<sequence>MDSIKRKRTKLGDVYAIDLPNGKVAFGRRFKDGCIAIYSYIGGSYEDTP</sequence>
<proteinExistence type="predicted"/>
<evidence type="ECO:0000313" key="2">
    <source>
        <dbReference type="Proteomes" id="UP001254832"/>
    </source>
</evidence>
<dbReference type="Proteomes" id="UP001254832">
    <property type="component" value="Unassembled WGS sequence"/>
</dbReference>
<accession>A0AAP5LP57</accession>
<evidence type="ECO:0000313" key="1">
    <source>
        <dbReference type="EMBL" id="MDR6724355.1"/>
    </source>
</evidence>
<comment type="caution">
    <text evidence="1">The sequence shown here is derived from an EMBL/GenBank/DDBJ whole genome shotgun (WGS) entry which is preliminary data.</text>
</comment>
<organism evidence="1 2">
    <name type="scientific">Paenibacillus amylolyticus</name>
    <dbReference type="NCBI Taxonomy" id="1451"/>
    <lineage>
        <taxon>Bacteria</taxon>
        <taxon>Bacillati</taxon>
        <taxon>Bacillota</taxon>
        <taxon>Bacilli</taxon>
        <taxon>Bacillales</taxon>
        <taxon>Paenibacillaceae</taxon>
        <taxon>Paenibacillus</taxon>
    </lineage>
</organism>
<gene>
    <name evidence="1" type="ORF">J2W91_002823</name>
</gene>
<dbReference type="AlphaFoldDB" id="A0AAP5LP57"/>